<keyword evidence="3 6" id="KW-1133">Transmembrane helix</keyword>
<dbReference type="Pfam" id="PF09335">
    <property type="entry name" value="VTT_dom"/>
    <property type="match status" value="1"/>
</dbReference>
<evidence type="ECO:0000313" key="8">
    <source>
        <dbReference type="Proteomes" id="UP000887566"/>
    </source>
</evidence>
<evidence type="ECO:0000256" key="3">
    <source>
        <dbReference type="ARBA" id="ARBA00022989"/>
    </source>
</evidence>
<reference evidence="9" key="1">
    <citation type="submission" date="2022-11" db="UniProtKB">
        <authorList>
            <consortium name="WormBaseParasite"/>
        </authorList>
    </citation>
    <scope>IDENTIFICATION</scope>
</reference>
<evidence type="ECO:0000256" key="2">
    <source>
        <dbReference type="ARBA" id="ARBA00022692"/>
    </source>
</evidence>
<accession>A0A914WE77</accession>
<comment type="similarity">
    <text evidence="5">Belongs to the TMEM41 family.</text>
</comment>
<evidence type="ECO:0000259" key="7">
    <source>
        <dbReference type="Pfam" id="PF09335"/>
    </source>
</evidence>
<dbReference type="AlphaFoldDB" id="A0A914WE77"/>
<feature type="transmembrane region" description="Helical" evidence="6">
    <location>
        <begin position="150"/>
        <end position="170"/>
    </location>
</feature>
<evidence type="ECO:0000256" key="5">
    <source>
        <dbReference type="ARBA" id="ARBA00025797"/>
    </source>
</evidence>
<dbReference type="Proteomes" id="UP000887566">
    <property type="component" value="Unplaced"/>
</dbReference>
<protein>
    <submittedName>
        <fullName evidence="9">Transmembrane protein 41B</fullName>
    </submittedName>
</protein>
<sequence length="317" mass="36018">MIERQKVLLLGGIFTTAISLLIALYLRFPELNPDERQHFKLPKNMEDAKQLGLVLSTYKEQHYYTVLGGILVVYILLQSFAIPGSIFLSILSGYLFSFPLALLLVCTCSAVGAVICYLLSYLIGRNLVTRYWPDRVRKWQIQISNHREHLLNYIIFLRVTPFLPNWFINIASPVIDVPLSPFFWGTFLGVAPPSFVFIQTGKTLEKMTSTDATWSWGSVALLAVFAVLSLLPVFFKKSWESPNALNSHSVPSNHVRRYLWRNEGRWRASALLSDEHADRALLPDQQADRTPTRLKISLTSVGWLLTASDIYMSVIVP</sequence>
<dbReference type="PANTHER" id="PTHR43220">
    <property type="match status" value="1"/>
</dbReference>
<evidence type="ECO:0000313" key="9">
    <source>
        <dbReference type="WBParaSite" id="PSAMB.scaffold3664size17372.g22258.t1"/>
    </source>
</evidence>
<dbReference type="GO" id="GO:0005789">
    <property type="term" value="C:endoplasmic reticulum membrane"/>
    <property type="evidence" value="ECO:0007669"/>
    <property type="project" value="TreeGrafter"/>
</dbReference>
<proteinExistence type="inferred from homology"/>
<keyword evidence="8" id="KW-1185">Reference proteome</keyword>
<comment type="subcellular location">
    <subcellularLocation>
        <location evidence="1">Membrane</location>
        <topology evidence="1">Multi-pass membrane protein</topology>
    </subcellularLocation>
</comment>
<evidence type="ECO:0000256" key="1">
    <source>
        <dbReference type="ARBA" id="ARBA00004141"/>
    </source>
</evidence>
<organism evidence="8 9">
    <name type="scientific">Plectus sambesii</name>
    <dbReference type="NCBI Taxonomy" id="2011161"/>
    <lineage>
        <taxon>Eukaryota</taxon>
        <taxon>Metazoa</taxon>
        <taxon>Ecdysozoa</taxon>
        <taxon>Nematoda</taxon>
        <taxon>Chromadorea</taxon>
        <taxon>Plectida</taxon>
        <taxon>Plectina</taxon>
        <taxon>Plectoidea</taxon>
        <taxon>Plectidae</taxon>
        <taxon>Plectus</taxon>
    </lineage>
</organism>
<feature type="transmembrane region" description="Helical" evidence="6">
    <location>
        <begin position="100"/>
        <end position="123"/>
    </location>
</feature>
<feature type="transmembrane region" description="Helical" evidence="6">
    <location>
        <begin position="63"/>
        <end position="88"/>
    </location>
</feature>
<feature type="domain" description="VTT" evidence="7">
    <location>
        <begin position="82"/>
        <end position="201"/>
    </location>
</feature>
<dbReference type="GO" id="GO:0000045">
    <property type="term" value="P:autophagosome assembly"/>
    <property type="evidence" value="ECO:0007669"/>
    <property type="project" value="TreeGrafter"/>
</dbReference>
<dbReference type="InterPro" id="IPR032816">
    <property type="entry name" value="VTT_dom"/>
</dbReference>
<feature type="transmembrane region" description="Helical" evidence="6">
    <location>
        <begin position="213"/>
        <end position="235"/>
    </location>
</feature>
<dbReference type="WBParaSite" id="PSAMB.scaffold3664size17372.g22258.t1">
    <property type="protein sequence ID" value="PSAMB.scaffold3664size17372.g22258.t1"/>
    <property type="gene ID" value="PSAMB.scaffold3664size17372.g22258"/>
</dbReference>
<evidence type="ECO:0000256" key="4">
    <source>
        <dbReference type="ARBA" id="ARBA00023136"/>
    </source>
</evidence>
<feature type="transmembrane region" description="Helical" evidence="6">
    <location>
        <begin position="7"/>
        <end position="26"/>
    </location>
</feature>
<keyword evidence="2 6" id="KW-0812">Transmembrane</keyword>
<dbReference type="InterPro" id="IPR045014">
    <property type="entry name" value="TM41A/B"/>
</dbReference>
<name>A0A914WE77_9BILA</name>
<dbReference type="PANTHER" id="PTHR43220:SF18">
    <property type="entry name" value="TRANSMEMBRANE PROTEIN 41B"/>
    <property type="match status" value="1"/>
</dbReference>
<keyword evidence="4 6" id="KW-0472">Membrane</keyword>
<evidence type="ECO:0000256" key="6">
    <source>
        <dbReference type="SAM" id="Phobius"/>
    </source>
</evidence>
<feature type="transmembrane region" description="Helical" evidence="6">
    <location>
        <begin position="182"/>
        <end position="201"/>
    </location>
</feature>